<name>A0AAU9KSW1_9STRA</name>
<comment type="caution">
    <text evidence="2">The sequence shown here is derived from an EMBL/GenBank/DDBJ whole genome shotgun (WGS) entry which is preliminary data.</text>
</comment>
<proteinExistence type="predicted"/>
<dbReference type="Proteomes" id="UP001160483">
    <property type="component" value="Unassembled WGS sequence"/>
</dbReference>
<gene>
    <name evidence="2" type="ORF">PBS003_LOCUS2086</name>
</gene>
<evidence type="ECO:0000313" key="2">
    <source>
        <dbReference type="EMBL" id="CAH0475257.1"/>
    </source>
</evidence>
<sequence length="271" mass="30460">MNWFFGSSSTTPPVSVTLSSSTTQGRSAPSEEDDSRHKNRGLDQNPTATLYSNRSAAYCALGLFQEAKEDADQAIPYTKKAADAYARGLEICLRGAVGEAQQRDRDLAALKRQTDSQAEAYLRLLEENNQLKRQVEDYQHMFGDWTKKEIFIELKAKVTHDSDDMRDGSVALGSSVRSNKLCRRLSRDRKYTHHTITNTSRWTAQPAGLHFCCQILAAFPLIRQHYTSAAALEILLQSKLRHTLLRCSCQSRQARLFWGALVATQQGPFLS</sequence>
<reference evidence="2" key="1">
    <citation type="submission" date="2021-11" db="EMBL/GenBank/DDBJ databases">
        <authorList>
            <person name="Islam A."/>
            <person name="Islam S."/>
            <person name="Flora M.S."/>
            <person name="Rahman M."/>
            <person name="Ziaur R.M."/>
            <person name="Epstein J.H."/>
            <person name="Hassan M."/>
            <person name="Klassen M."/>
            <person name="Woodard K."/>
            <person name="Webb A."/>
            <person name="Webby R.J."/>
            <person name="El Zowalaty M.E."/>
        </authorList>
    </citation>
    <scope>NUCLEOTIDE SEQUENCE</scope>
    <source>
        <strain evidence="2">Pbs3</strain>
    </source>
</reference>
<dbReference type="EMBL" id="CAKKTJ010000122">
    <property type="protein sequence ID" value="CAH0475257.1"/>
    <property type="molecule type" value="Genomic_DNA"/>
</dbReference>
<dbReference type="InterPro" id="IPR011990">
    <property type="entry name" value="TPR-like_helical_dom_sf"/>
</dbReference>
<feature type="region of interest" description="Disordered" evidence="1">
    <location>
        <begin position="1"/>
        <end position="47"/>
    </location>
</feature>
<organism evidence="2 3">
    <name type="scientific">Peronospora belbahrii</name>
    <dbReference type="NCBI Taxonomy" id="622444"/>
    <lineage>
        <taxon>Eukaryota</taxon>
        <taxon>Sar</taxon>
        <taxon>Stramenopiles</taxon>
        <taxon>Oomycota</taxon>
        <taxon>Peronosporomycetes</taxon>
        <taxon>Peronosporales</taxon>
        <taxon>Peronosporaceae</taxon>
        <taxon>Peronospora</taxon>
    </lineage>
</organism>
<evidence type="ECO:0000256" key="1">
    <source>
        <dbReference type="SAM" id="MobiDB-lite"/>
    </source>
</evidence>
<evidence type="ECO:0000313" key="3">
    <source>
        <dbReference type="Proteomes" id="UP001160483"/>
    </source>
</evidence>
<evidence type="ECO:0008006" key="4">
    <source>
        <dbReference type="Google" id="ProtNLM"/>
    </source>
</evidence>
<dbReference type="AlphaFoldDB" id="A0AAU9KSW1"/>
<dbReference type="SUPFAM" id="SSF48452">
    <property type="entry name" value="TPR-like"/>
    <property type="match status" value="1"/>
</dbReference>
<accession>A0AAU9KSW1</accession>
<protein>
    <recommendedName>
        <fullName evidence="4">MIT domain-containing protein</fullName>
    </recommendedName>
</protein>
<feature type="compositionally biased region" description="Low complexity" evidence="1">
    <location>
        <begin position="7"/>
        <end position="23"/>
    </location>
</feature>
<dbReference type="Gene3D" id="1.25.40.10">
    <property type="entry name" value="Tetratricopeptide repeat domain"/>
    <property type="match status" value="1"/>
</dbReference>